<dbReference type="PANTHER" id="PTHR13016">
    <property type="entry name" value="AMMECR1 HOMOLOG"/>
    <property type="match status" value="1"/>
</dbReference>
<comment type="caution">
    <text evidence="2">The sequence shown here is derived from an EMBL/GenBank/DDBJ whole genome shotgun (WGS) entry which is preliminary data.</text>
</comment>
<name>A0ABY1RVI8_9GAMM</name>
<dbReference type="Gene3D" id="3.30.700.20">
    <property type="entry name" value="Hypothetical protein ph0010, domain 1"/>
    <property type="match status" value="1"/>
</dbReference>
<evidence type="ECO:0000313" key="3">
    <source>
        <dbReference type="Proteomes" id="UP001159257"/>
    </source>
</evidence>
<dbReference type="EMBL" id="FXWV01000001">
    <property type="protein sequence ID" value="SMR68778.1"/>
    <property type="molecule type" value="Genomic_DNA"/>
</dbReference>
<dbReference type="Proteomes" id="UP001159257">
    <property type="component" value="Unassembled WGS sequence"/>
</dbReference>
<dbReference type="InterPro" id="IPR027485">
    <property type="entry name" value="AMMECR1_N"/>
</dbReference>
<proteinExistence type="predicted"/>
<dbReference type="NCBIfam" id="TIGR04335">
    <property type="entry name" value="AmmeMemoSam_A"/>
    <property type="match status" value="1"/>
</dbReference>
<dbReference type="SUPFAM" id="SSF143447">
    <property type="entry name" value="AMMECR1-like"/>
    <property type="match status" value="1"/>
</dbReference>
<dbReference type="InterPro" id="IPR027623">
    <property type="entry name" value="AmmeMemoSam_A"/>
</dbReference>
<dbReference type="PANTHER" id="PTHR13016:SF0">
    <property type="entry name" value="AMME SYNDROME CANDIDATE GENE 1 PROTEIN"/>
    <property type="match status" value="1"/>
</dbReference>
<dbReference type="InterPro" id="IPR023473">
    <property type="entry name" value="AMMECR1"/>
</dbReference>
<evidence type="ECO:0000259" key="1">
    <source>
        <dbReference type="PROSITE" id="PS51112"/>
    </source>
</evidence>
<dbReference type="Gene3D" id="3.30.1490.150">
    <property type="entry name" value="Hypothetical protein ph0010, domain 2"/>
    <property type="match status" value="1"/>
</dbReference>
<protein>
    <submittedName>
        <fullName evidence="2">Uncharacterized protein, PH0010 family/AmmeMemoRadiSam system protein A</fullName>
    </submittedName>
</protein>
<sequence length="195" mass="21854">MSVIEFSPEQQAAILSLARKGVCEAVEHGSVALPDINQFADFLRTSRACFVTLDSQGELRGCIGSLQATRPLAHDLLHNACGAALHDYRFPPLKTDEPIQVAVSILSPLVEMRFETEKDLLKQLVRDRDGVLLQAGRNRATFLPVVWEGLPVPELFLRALKRKAGLSPDYWSDQVKVWRYQSEYFSEEGEKPACE</sequence>
<feature type="domain" description="AMMECR1" evidence="1">
    <location>
        <begin position="9"/>
        <end position="195"/>
    </location>
</feature>
<reference evidence="2 3" key="1">
    <citation type="submission" date="2017-05" db="EMBL/GenBank/DDBJ databases">
        <authorList>
            <person name="Varghese N."/>
            <person name="Submissions S."/>
        </authorList>
    </citation>
    <scope>NUCLEOTIDE SEQUENCE [LARGE SCALE GENOMIC DNA]</scope>
    <source>
        <strain evidence="2 3">CGMCC 1.7287</strain>
    </source>
</reference>
<organism evidence="2 3">
    <name type="scientific">Marinobacterium sediminicola</name>
    <dbReference type="NCBI Taxonomy" id="518898"/>
    <lineage>
        <taxon>Bacteria</taxon>
        <taxon>Pseudomonadati</taxon>
        <taxon>Pseudomonadota</taxon>
        <taxon>Gammaproteobacteria</taxon>
        <taxon>Oceanospirillales</taxon>
        <taxon>Oceanospirillaceae</taxon>
        <taxon>Marinobacterium</taxon>
    </lineage>
</organism>
<gene>
    <name evidence="2" type="ORF">SAMN04487964_1014</name>
</gene>
<dbReference type="PROSITE" id="PS51112">
    <property type="entry name" value="AMMECR1"/>
    <property type="match status" value="1"/>
</dbReference>
<dbReference type="InterPro" id="IPR002733">
    <property type="entry name" value="AMMECR1_domain"/>
</dbReference>
<dbReference type="Pfam" id="PF01871">
    <property type="entry name" value="AMMECR1"/>
    <property type="match status" value="1"/>
</dbReference>
<dbReference type="InterPro" id="IPR036071">
    <property type="entry name" value="AMMECR1_dom_sf"/>
</dbReference>
<evidence type="ECO:0000313" key="2">
    <source>
        <dbReference type="EMBL" id="SMR68778.1"/>
    </source>
</evidence>
<dbReference type="NCBIfam" id="TIGR00296">
    <property type="entry name" value="TIGR00296 family protein"/>
    <property type="match status" value="1"/>
</dbReference>
<dbReference type="RefSeq" id="WP_239042217.1">
    <property type="nucleotide sequence ID" value="NZ_BAAAEY010000002.1"/>
</dbReference>
<accession>A0ABY1RVI8</accession>
<keyword evidence="3" id="KW-1185">Reference proteome</keyword>